<dbReference type="SUPFAM" id="SSF140356">
    <property type="entry name" value="PPK N-terminal domain-like"/>
    <property type="match status" value="1"/>
</dbReference>
<feature type="domain" description="Polyphosphate kinase middle" evidence="8">
    <location>
        <begin position="158"/>
        <end position="338"/>
    </location>
</feature>
<dbReference type="Gene3D" id="3.30.1840.10">
    <property type="entry name" value="Polyphosphate kinase middle domain"/>
    <property type="match status" value="1"/>
</dbReference>
<evidence type="ECO:0000256" key="5">
    <source>
        <dbReference type="ARBA" id="ARBA00022840"/>
    </source>
</evidence>
<dbReference type="Pfam" id="PF17941">
    <property type="entry name" value="PP_kinase_C_1"/>
    <property type="match status" value="1"/>
</dbReference>
<keyword evidence="5 6" id="KW-0067">ATP-binding</keyword>
<comment type="PTM">
    <text evidence="6 7">An intermediate of this reaction is the autophosphorylated ppk in which a phosphate is covalently linked to a histidine residue through a N-P bond.</text>
</comment>
<dbReference type="AlphaFoldDB" id="A0A172YEH4"/>
<dbReference type="KEGG" id="haa:A5892_09135"/>
<evidence type="ECO:0000256" key="4">
    <source>
        <dbReference type="ARBA" id="ARBA00022777"/>
    </source>
</evidence>
<dbReference type="InterPro" id="IPR024953">
    <property type="entry name" value="PP_kinase_middle"/>
</dbReference>
<reference evidence="12 13" key="1">
    <citation type="submission" date="2016-04" db="EMBL/GenBank/DDBJ databases">
        <title>Complete Genome Sequence of Halotalea alkalilenta IHB B 13600.</title>
        <authorList>
            <person name="Swarnkar M.K."/>
            <person name="Sharma A."/>
            <person name="Kaushal K."/>
            <person name="Soni R."/>
            <person name="Rana S."/>
            <person name="Singh A.K."/>
            <person name="Gulati A."/>
        </authorList>
    </citation>
    <scope>NUCLEOTIDE SEQUENCE [LARGE SCALE GENOMIC DNA]</scope>
    <source>
        <strain evidence="12 13">IHB B 13600</strain>
    </source>
</reference>
<keyword evidence="4 6" id="KW-0418">Kinase</keyword>
<evidence type="ECO:0000256" key="7">
    <source>
        <dbReference type="RuleBase" id="RU003800"/>
    </source>
</evidence>
<feature type="binding site" evidence="6">
    <location>
        <position position="600"/>
    </location>
    <ligand>
        <name>ATP</name>
        <dbReference type="ChEBI" id="CHEBI:30616"/>
    </ligand>
</feature>
<dbReference type="Proteomes" id="UP000077875">
    <property type="component" value="Chromosome"/>
</dbReference>
<dbReference type="GO" id="GO:0008976">
    <property type="term" value="F:polyphosphate kinase activity"/>
    <property type="evidence" value="ECO:0007669"/>
    <property type="project" value="UniProtKB-UniRule"/>
</dbReference>
<keyword evidence="1 6" id="KW-0597">Phosphoprotein</keyword>
<evidence type="ECO:0000313" key="12">
    <source>
        <dbReference type="EMBL" id="ANF57607.1"/>
    </source>
</evidence>
<dbReference type="InterPro" id="IPR003414">
    <property type="entry name" value="PP_kinase"/>
</dbReference>
<dbReference type="EC" id="2.7.4.1" evidence="6 7"/>
<feature type="binding site" evidence="6">
    <location>
        <position position="628"/>
    </location>
    <ligand>
        <name>ATP</name>
        <dbReference type="ChEBI" id="CHEBI:30616"/>
    </ligand>
</feature>
<dbReference type="SUPFAM" id="SSF56024">
    <property type="entry name" value="Phospholipase D/nuclease"/>
    <property type="match status" value="2"/>
</dbReference>
<sequence>MPSSTLRSEASVSASSQVARIESPDAIESLVFSRLDVSDPALYLNREISQLLFNVRVLDQALDERLPLLERLTFLLIFSANVDEFFEIRVAGLKRRLARGKLQAGVDGLDPAEVLARVGELAHAQIERQYRILNQRLLPALEAEGIRFLRRRQWGPAQIAWIGDYFEREIMPVVSPIGLDPAHPFPRLANKSLTFIVSLVGIDAFGREGGLAILPAPRSLPRLVKLPDGIAEREDYVFLSSIIHANVESLFPGMRVTGCHQFRLTRNADLAVGLQGISDLASALEGELLAQPYGDGVRLEISDSCPQPLCDLLLKQFSLEPQDLYRVAGPVNLARLFGVLEMTQRPELRYPSFVPVWPERLWRSRNRLFEVIQQRDILLHHPFDAFEPIELWLHQAANDPGVLAIKQTLYRTRADSMLVGALVEAAHNGKEVTVVIELRARFDEANNLHLAERLQRAGVNVIYGVMAYKTHAKLLHIVRREPEGLRHYAHLGTGNYHNKTAMRYTDYSLLTARQPLCQDVLMLFRQLSGMERRIDTQVLLHAPFTLHSSLLDKIRGEAEHALAGRPSGIIIKCNALTEPQLVAALYRASQAGVRCRLIVRGICVLRPGVPGVSENIEVRSVIGRFLEHTRVYRFENGGKAQTWCASADLMERNLLHRVESCFPILDQGLAERIAQDLMHYLDDTHQSWHLDQHGSYHPPTGGETPAVQQALLRAPDGFDSHLH</sequence>
<dbReference type="Pfam" id="PF13089">
    <property type="entry name" value="PP_kinase_N"/>
    <property type="match status" value="1"/>
</dbReference>
<feature type="domain" description="Polyphosphate kinase C-terminal" evidence="10">
    <location>
        <begin position="539"/>
        <end position="698"/>
    </location>
</feature>
<dbReference type="STRING" id="376489.A5892_09135"/>
<feature type="domain" description="Polyphosphate kinase N-terminal" evidence="9">
    <location>
        <begin position="43"/>
        <end position="148"/>
    </location>
</feature>
<comment type="function">
    <text evidence="6 7">Catalyzes the reversible transfer of the terminal phosphate of ATP to form a long-chain polyphosphate (polyP).</text>
</comment>
<feature type="binding site" evidence="6">
    <location>
        <position position="441"/>
    </location>
    <ligand>
        <name>Mg(2+)</name>
        <dbReference type="ChEBI" id="CHEBI:18420"/>
    </ligand>
</feature>
<evidence type="ECO:0000256" key="1">
    <source>
        <dbReference type="ARBA" id="ARBA00022553"/>
    </source>
</evidence>
<dbReference type="SUPFAM" id="SSF143724">
    <property type="entry name" value="PHP14-like"/>
    <property type="match status" value="1"/>
</dbReference>
<dbReference type="Gene3D" id="1.20.58.310">
    <property type="entry name" value="Polyphosphate kinase N-terminal domain"/>
    <property type="match status" value="1"/>
</dbReference>
<evidence type="ECO:0000259" key="10">
    <source>
        <dbReference type="Pfam" id="PF13090"/>
    </source>
</evidence>
<dbReference type="InterPro" id="IPR025198">
    <property type="entry name" value="PPK_N_dom"/>
</dbReference>
<dbReference type="InterPro" id="IPR025200">
    <property type="entry name" value="PPK_C_dom2"/>
</dbReference>
<dbReference type="GO" id="GO:0006799">
    <property type="term" value="P:polyphosphate biosynthetic process"/>
    <property type="evidence" value="ECO:0007669"/>
    <property type="project" value="UniProtKB-UniRule"/>
</dbReference>
<dbReference type="InterPro" id="IPR036832">
    <property type="entry name" value="PPK_N_dom_sf"/>
</dbReference>
<evidence type="ECO:0000256" key="2">
    <source>
        <dbReference type="ARBA" id="ARBA00022679"/>
    </source>
</evidence>
<keyword evidence="6" id="KW-0479">Metal-binding</keyword>
<proteinExistence type="inferred from homology"/>
<keyword evidence="2 6" id="KW-0808">Transferase</keyword>
<dbReference type="PANTHER" id="PTHR30218:SF0">
    <property type="entry name" value="POLYPHOSPHATE KINASE"/>
    <property type="match status" value="1"/>
</dbReference>
<keyword evidence="6" id="KW-0460">Magnesium</keyword>
<keyword evidence="3 6" id="KW-0547">Nucleotide-binding</keyword>
<dbReference type="GO" id="GO:0009358">
    <property type="term" value="C:polyphosphate kinase complex"/>
    <property type="evidence" value="ECO:0007669"/>
    <property type="project" value="InterPro"/>
</dbReference>
<feature type="binding site" evidence="6">
    <location>
        <position position="504"/>
    </location>
    <ligand>
        <name>ATP</name>
        <dbReference type="ChEBI" id="CHEBI:30616"/>
    </ligand>
</feature>
<protein>
    <recommendedName>
        <fullName evidence="6 7">Polyphosphate kinase</fullName>
        <ecNumber evidence="6 7">2.7.4.1</ecNumber>
    </recommendedName>
    <alternativeName>
        <fullName evidence="6">ATP-polyphosphate phosphotransferase</fullName>
    </alternativeName>
    <alternativeName>
        <fullName evidence="6">Polyphosphoric acid kinase</fullName>
    </alternativeName>
</protein>
<dbReference type="NCBIfam" id="NF003917">
    <property type="entry name" value="PRK05443.1-1"/>
    <property type="match status" value="1"/>
</dbReference>
<organism evidence="12 13">
    <name type="scientific">Halotalea alkalilenta</name>
    <dbReference type="NCBI Taxonomy" id="376489"/>
    <lineage>
        <taxon>Bacteria</taxon>
        <taxon>Pseudomonadati</taxon>
        <taxon>Pseudomonadota</taxon>
        <taxon>Gammaproteobacteria</taxon>
        <taxon>Oceanospirillales</taxon>
        <taxon>Halomonadaceae</taxon>
        <taxon>Halotalea</taxon>
    </lineage>
</organism>
<gene>
    <name evidence="6" type="primary">ppk</name>
    <name evidence="12" type="ORF">A5892_09135</name>
</gene>
<comment type="similarity">
    <text evidence="6 7">Belongs to the polyphosphate kinase 1 (PPK1) family.</text>
</comment>
<dbReference type="HAMAP" id="MF_00347">
    <property type="entry name" value="Polyphosphate_kinase"/>
    <property type="match status" value="1"/>
</dbReference>
<dbReference type="Pfam" id="PF13090">
    <property type="entry name" value="PP_kinase_C"/>
    <property type="match status" value="1"/>
</dbReference>
<evidence type="ECO:0000313" key="13">
    <source>
        <dbReference type="Proteomes" id="UP000077875"/>
    </source>
</evidence>
<feature type="domain" description="Polyphosphate kinase C-terminal" evidence="11">
    <location>
        <begin position="368"/>
        <end position="532"/>
    </location>
</feature>
<dbReference type="NCBIfam" id="NF003918">
    <property type="entry name" value="PRK05443.1-2"/>
    <property type="match status" value="1"/>
</dbReference>
<evidence type="ECO:0000256" key="3">
    <source>
        <dbReference type="ARBA" id="ARBA00022741"/>
    </source>
</evidence>
<feature type="binding site" evidence="6">
    <location>
        <position position="411"/>
    </location>
    <ligand>
        <name>Mg(2+)</name>
        <dbReference type="ChEBI" id="CHEBI:18420"/>
    </ligand>
</feature>
<dbReference type="Pfam" id="PF02503">
    <property type="entry name" value="PP_kinase"/>
    <property type="match status" value="1"/>
</dbReference>
<dbReference type="PANTHER" id="PTHR30218">
    <property type="entry name" value="POLYPHOSPHATE KINASE"/>
    <property type="match status" value="1"/>
</dbReference>
<comment type="cofactor">
    <cofactor evidence="6">
        <name>Mg(2+)</name>
        <dbReference type="ChEBI" id="CHEBI:18420"/>
    </cofactor>
</comment>
<dbReference type="EMBL" id="CP015243">
    <property type="protein sequence ID" value="ANF57607.1"/>
    <property type="molecule type" value="Genomic_DNA"/>
</dbReference>
<keyword evidence="13" id="KW-1185">Reference proteome</keyword>
<dbReference type="GO" id="GO:0046872">
    <property type="term" value="F:metal ion binding"/>
    <property type="evidence" value="ECO:0007669"/>
    <property type="project" value="UniProtKB-KW"/>
</dbReference>
<name>A0A172YEH4_9GAMM</name>
<dbReference type="NCBIfam" id="NF003921">
    <property type="entry name" value="PRK05443.2-2"/>
    <property type="match status" value="1"/>
</dbReference>
<dbReference type="PIRSF" id="PIRSF015589">
    <property type="entry name" value="PP_kinase"/>
    <property type="match status" value="1"/>
</dbReference>
<evidence type="ECO:0000256" key="6">
    <source>
        <dbReference type="HAMAP-Rule" id="MF_00347"/>
    </source>
</evidence>
<comment type="catalytic activity">
    <reaction evidence="6 7">
        <text>[phosphate](n) + ATP = [phosphate](n+1) + ADP</text>
        <dbReference type="Rhea" id="RHEA:19573"/>
        <dbReference type="Rhea" id="RHEA-COMP:9859"/>
        <dbReference type="Rhea" id="RHEA-COMP:14280"/>
        <dbReference type="ChEBI" id="CHEBI:16838"/>
        <dbReference type="ChEBI" id="CHEBI:30616"/>
        <dbReference type="ChEBI" id="CHEBI:456216"/>
        <dbReference type="EC" id="2.7.4.1"/>
    </reaction>
</comment>
<evidence type="ECO:0000259" key="9">
    <source>
        <dbReference type="Pfam" id="PF13089"/>
    </source>
</evidence>
<dbReference type="Gene3D" id="3.30.870.10">
    <property type="entry name" value="Endonuclease Chain A"/>
    <property type="match status" value="2"/>
</dbReference>
<dbReference type="CDD" id="cd09168">
    <property type="entry name" value="PLDc_PaPPK1_C2_like"/>
    <property type="match status" value="1"/>
</dbReference>
<dbReference type="GO" id="GO:0005524">
    <property type="term" value="F:ATP binding"/>
    <property type="evidence" value="ECO:0007669"/>
    <property type="project" value="UniProtKB-KW"/>
</dbReference>
<accession>A0A172YEH4</accession>
<dbReference type="InterPro" id="IPR041108">
    <property type="entry name" value="PP_kinase_C_1"/>
</dbReference>
<evidence type="ECO:0000259" key="11">
    <source>
        <dbReference type="Pfam" id="PF17941"/>
    </source>
</evidence>
<dbReference type="InterPro" id="IPR036830">
    <property type="entry name" value="PP_kinase_middle_dom_sf"/>
</dbReference>
<feature type="binding site" evidence="6">
    <location>
        <position position="81"/>
    </location>
    <ligand>
        <name>ATP</name>
        <dbReference type="ChEBI" id="CHEBI:30616"/>
    </ligand>
</feature>
<dbReference type="NCBIfam" id="TIGR03705">
    <property type="entry name" value="poly_P_kin"/>
    <property type="match status" value="1"/>
</dbReference>
<evidence type="ECO:0000259" key="8">
    <source>
        <dbReference type="Pfam" id="PF02503"/>
    </source>
</evidence>
<feature type="active site" description="Phosphohistidine intermediate" evidence="6">
    <location>
        <position position="471"/>
    </location>
</feature>